<evidence type="ECO:0000256" key="7">
    <source>
        <dbReference type="ARBA" id="ARBA00023239"/>
    </source>
</evidence>
<dbReference type="AlphaFoldDB" id="I2GK01"/>
<keyword evidence="3" id="KW-0964">Secreted</keyword>
<feature type="domain" description="Right handed beta helix" evidence="11">
    <location>
        <begin position="224"/>
        <end position="356"/>
    </location>
</feature>
<dbReference type="Pfam" id="PF13229">
    <property type="entry name" value="Beta_helix"/>
    <property type="match status" value="1"/>
</dbReference>
<evidence type="ECO:0000256" key="3">
    <source>
        <dbReference type="ARBA" id="ARBA00022525"/>
    </source>
</evidence>
<evidence type="ECO:0000313" key="12">
    <source>
        <dbReference type="EMBL" id="CCH54226.1"/>
    </source>
</evidence>
<dbReference type="GO" id="GO:0016837">
    <property type="term" value="F:carbon-oxygen lyase activity, acting on polysaccharides"/>
    <property type="evidence" value="ECO:0007669"/>
    <property type="project" value="TreeGrafter"/>
</dbReference>
<evidence type="ECO:0000256" key="6">
    <source>
        <dbReference type="ARBA" id="ARBA00022837"/>
    </source>
</evidence>
<dbReference type="eggNOG" id="COG5434">
    <property type="taxonomic scope" value="Bacteria"/>
</dbReference>
<keyword evidence="5 10" id="KW-0732">Signal</keyword>
<dbReference type="STRING" id="1185876.BN8_03374"/>
<dbReference type="EMBL" id="CAIT01000006">
    <property type="protein sequence ID" value="CCH54226.1"/>
    <property type="molecule type" value="Genomic_DNA"/>
</dbReference>
<dbReference type="InterPro" id="IPR052052">
    <property type="entry name" value="Polysaccharide_Lyase_9"/>
</dbReference>
<evidence type="ECO:0000313" key="13">
    <source>
        <dbReference type="Proteomes" id="UP000009309"/>
    </source>
</evidence>
<dbReference type="SUPFAM" id="SSF51126">
    <property type="entry name" value="Pectin lyase-like"/>
    <property type="match status" value="1"/>
</dbReference>
<feature type="signal peptide" evidence="10">
    <location>
        <begin position="1"/>
        <end position="26"/>
    </location>
</feature>
<name>I2GK01_9BACT</name>
<comment type="subcellular location">
    <subcellularLocation>
        <location evidence="2">Secreted</location>
    </subcellularLocation>
</comment>
<keyword evidence="13" id="KW-1185">Reference proteome</keyword>
<evidence type="ECO:0000259" key="11">
    <source>
        <dbReference type="Pfam" id="PF13229"/>
    </source>
</evidence>
<feature type="chain" id="PRO_5003659516" description="Right handed beta helix domain-containing protein" evidence="10">
    <location>
        <begin position="27"/>
        <end position="408"/>
    </location>
</feature>
<accession>I2GK01</accession>
<evidence type="ECO:0000256" key="4">
    <source>
        <dbReference type="ARBA" id="ARBA00022723"/>
    </source>
</evidence>
<dbReference type="InterPro" id="IPR006626">
    <property type="entry name" value="PbH1"/>
</dbReference>
<dbReference type="PANTHER" id="PTHR40088:SF1">
    <property type="entry name" value="PECTATE LYASE PEL9"/>
    <property type="match status" value="1"/>
</dbReference>
<dbReference type="GO" id="GO:0046872">
    <property type="term" value="F:metal ion binding"/>
    <property type="evidence" value="ECO:0007669"/>
    <property type="project" value="UniProtKB-KW"/>
</dbReference>
<organism evidence="12 13">
    <name type="scientific">Fibrisoma limi BUZ 3</name>
    <dbReference type="NCBI Taxonomy" id="1185876"/>
    <lineage>
        <taxon>Bacteria</taxon>
        <taxon>Pseudomonadati</taxon>
        <taxon>Bacteroidota</taxon>
        <taxon>Cytophagia</taxon>
        <taxon>Cytophagales</taxon>
        <taxon>Spirosomataceae</taxon>
        <taxon>Fibrisoma</taxon>
    </lineage>
</organism>
<dbReference type="InterPro" id="IPR012334">
    <property type="entry name" value="Pectin_lyas_fold"/>
</dbReference>
<dbReference type="PANTHER" id="PTHR40088">
    <property type="entry name" value="PECTATE LYASE (EUROFUNG)"/>
    <property type="match status" value="1"/>
</dbReference>
<dbReference type="Gene3D" id="2.160.20.10">
    <property type="entry name" value="Single-stranded right-handed beta-helix, Pectin lyase-like"/>
    <property type="match status" value="1"/>
</dbReference>
<dbReference type="OrthoDB" id="9795486at2"/>
<dbReference type="InterPro" id="IPR011050">
    <property type="entry name" value="Pectin_lyase_fold/virulence"/>
</dbReference>
<gene>
    <name evidence="12" type="ORF">BN8_03374</name>
</gene>
<evidence type="ECO:0000256" key="5">
    <source>
        <dbReference type="ARBA" id="ARBA00022729"/>
    </source>
</evidence>
<evidence type="ECO:0000256" key="10">
    <source>
        <dbReference type="SAM" id="SignalP"/>
    </source>
</evidence>
<comment type="cofactor">
    <cofactor evidence="1">
        <name>Ca(2+)</name>
        <dbReference type="ChEBI" id="CHEBI:29108"/>
    </cofactor>
</comment>
<dbReference type="SMART" id="SM00710">
    <property type="entry name" value="PbH1"/>
    <property type="match status" value="7"/>
</dbReference>
<evidence type="ECO:0000256" key="8">
    <source>
        <dbReference type="ARBA" id="ARBA00038263"/>
    </source>
</evidence>
<evidence type="ECO:0000256" key="9">
    <source>
        <dbReference type="SAM" id="MobiDB-lite"/>
    </source>
</evidence>
<keyword evidence="6" id="KW-0106">Calcium</keyword>
<reference evidence="12 13" key="1">
    <citation type="journal article" date="2012" name="J. Bacteriol.">
        <title>Genome Sequence of the Filamentous Bacterium Fibrisoma limi BUZ 3T.</title>
        <authorList>
            <person name="Filippini M."/>
            <person name="Qi W."/>
            <person name="Jaenicke S."/>
            <person name="Goesmann A."/>
            <person name="Smits T.H."/>
            <person name="Bagheri H.C."/>
        </authorList>
    </citation>
    <scope>NUCLEOTIDE SEQUENCE [LARGE SCALE GENOMIC DNA]</scope>
    <source>
        <strain evidence="13">BUZ 3T</strain>
    </source>
</reference>
<dbReference type="InterPro" id="IPR039448">
    <property type="entry name" value="Beta_helix"/>
</dbReference>
<dbReference type="Proteomes" id="UP000009309">
    <property type="component" value="Unassembled WGS sequence"/>
</dbReference>
<sequence length="408" mass="44338">MVMMKTLRLSLLGGLLLLAFGQCQKAANDPAPDDPTPGNTNTNPTGSGFACTEPNPVPRTWYVDTNGSDSNDGTLERPLKMVQKAVDLAKPGDAIELRAGTHESREIKIRTCNLTLRSYPGEWAVIKAVTNVEDVTSVLWYREPTIVGGLIENLEIVGGYLYGIKLENNWEDGEPVRRSVSDLTIRNCRIHDTGRDCIKIVPGCANIKVLNCEIYRSGVGPANVTAQNAEGIDNVNGSNMVVRNCYVHDIATTGLYAKGGAKNCLIENNLIVNCGDMGVTAGNTDTDEEWFDKDNKDYTESFDIIIRNNIIVGAAWGGVGLFAAVRPQVVNNTFMNVASDTYGALYISRGETYVGSNGALRTPPCRDVKVLNNIFVQAQAGDRPMVRIRYNEDDKAESLTIGSLSVPL</sequence>
<feature type="region of interest" description="Disordered" evidence="9">
    <location>
        <begin position="28"/>
        <end position="54"/>
    </location>
</feature>
<keyword evidence="7" id="KW-0456">Lyase</keyword>
<evidence type="ECO:0000256" key="1">
    <source>
        <dbReference type="ARBA" id="ARBA00001913"/>
    </source>
</evidence>
<evidence type="ECO:0000256" key="2">
    <source>
        <dbReference type="ARBA" id="ARBA00004613"/>
    </source>
</evidence>
<protein>
    <recommendedName>
        <fullName evidence="11">Right handed beta helix domain-containing protein</fullName>
    </recommendedName>
</protein>
<comment type="caution">
    <text evidence="12">The sequence shown here is derived from an EMBL/GenBank/DDBJ whole genome shotgun (WGS) entry which is preliminary data.</text>
</comment>
<feature type="compositionally biased region" description="Low complexity" evidence="9">
    <location>
        <begin position="28"/>
        <end position="46"/>
    </location>
</feature>
<proteinExistence type="inferred from homology"/>
<comment type="similarity">
    <text evidence="8">Belongs to the polysaccharide lyase 9 family.</text>
</comment>
<keyword evidence="4" id="KW-0479">Metal-binding</keyword>
<dbReference type="GO" id="GO:0005576">
    <property type="term" value="C:extracellular region"/>
    <property type="evidence" value="ECO:0007669"/>
    <property type="project" value="UniProtKB-SubCell"/>
</dbReference>